<proteinExistence type="predicted"/>
<accession>A0A840NUN6</accession>
<protein>
    <submittedName>
        <fullName evidence="1">Uncharacterized protein</fullName>
    </submittedName>
</protein>
<organism evidence="1 2">
    <name type="scientific">Bartonella callosciuri</name>
    <dbReference type="NCBI Taxonomy" id="686223"/>
    <lineage>
        <taxon>Bacteria</taxon>
        <taxon>Pseudomonadati</taxon>
        <taxon>Pseudomonadota</taxon>
        <taxon>Alphaproteobacteria</taxon>
        <taxon>Hyphomicrobiales</taxon>
        <taxon>Bartonellaceae</taxon>
        <taxon>Bartonella</taxon>
    </lineage>
</organism>
<evidence type="ECO:0000313" key="1">
    <source>
        <dbReference type="EMBL" id="MBB5072952.1"/>
    </source>
</evidence>
<evidence type="ECO:0000313" key="2">
    <source>
        <dbReference type="Proteomes" id="UP000561417"/>
    </source>
</evidence>
<dbReference type="Proteomes" id="UP000561417">
    <property type="component" value="Unassembled WGS sequence"/>
</dbReference>
<dbReference type="EMBL" id="JACHIM010000001">
    <property type="protein sequence ID" value="MBB5072952.1"/>
    <property type="molecule type" value="Genomic_DNA"/>
</dbReference>
<gene>
    <name evidence="1" type="ORF">HNQ69_000056</name>
</gene>
<name>A0A840NUN6_9HYPH</name>
<sequence length="88" mass="10346">MDTSRKGFTIKPCDPLSCKIVGMFLKILNDLSQQNLELLKKFINSISKAKREENATVVEKYQKILFPHFNLRIPHLKKTHIKSIRYMQ</sequence>
<keyword evidence="2" id="KW-1185">Reference proteome</keyword>
<dbReference type="AlphaFoldDB" id="A0A840NUN6"/>
<comment type="caution">
    <text evidence="1">The sequence shown here is derived from an EMBL/GenBank/DDBJ whole genome shotgun (WGS) entry which is preliminary data.</text>
</comment>
<reference evidence="1 2" key="1">
    <citation type="submission" date="2020-08" db="EMBL/GenBank/DDBJ databases">
        <title>Genomic Encyclopedia of Type Strains, Phase IV (KMG-IV): sequencing the most valuable type-strain genomes for metagenomic binning, comparative biology and taxonomic classification.</title>
        <authorList>
            <person name="Goeker M."/>
        </authorList>
    </citation>
    <scope>NUCLEOTIDE SEQUENCE [LARGE SCALE GENOMIC DNA]</scope>
    <source>
        <strain evidence="1 2">DSM 28538</strain>
    </source>
</reference>